<dbReference type="PROSITE" id="PS50003">
    <property type="entry name" value="PH_DOMAIN"/>
    <property type="match status" value="2"/>
</dbReference>
<dbReference type="PROSITE" id="PS51016">
    <property type="entry name" value="MYTH4"/>
    <property type="match status" value="1"/>
</dbReference>
<evidence type="ECO:0000259" key="6">
    <source>
        <dbReference type="PROSITE" id="PS50057"/>
    </source>
</evidence>
<reference evidence="8" key="2">
    <citation type="submission" date="2025-09" db="UniProtKB">
        <authorList>
            <consortium name="Ensembl"/>
        </authorList>
    </citation>
    <scope>IDENTIFICATION</scope>
</reference>
<dbReference type="Gene3D" id="1.25.40.530">
    <property type="entry name" value="MyTH4 domain"/>
    <property type="match status" value="1"/>
</dbReference>
<sequence length="1224" mass="138429">VEDITAPWSSSLLIKENGSCMDWQKRCLALESQLFKFRLQASKIRELLAEKMQELEQRVIEAEQRAEDAEKQVRVMGEEIKLANMKTSESNSILYRKYQELMGTVQRKEDVISRLETQLAKQKQLRTEEAKIIQEKAAKIKEWVTFKLKELELENYHLKNCNQRLTEQIEALQDTLQEIMSIFEGHLQTAEPPLVVSASAVTACSTCPEREHGLSTSMTFPKIRTPSTPRDSIQLAKRHYSQPQSGTSSSCRVMSFEASTFQPIKDSPVCHRPVEETDIDDDAMLEKMETEGGLVREEAGMCEINHLPTEQREVVSSKAGVLEPGGKPPTPPLHRFPSWVRNAGTTVQEVLFCKENGSKLFVSNFSYSASGPFTCLIYRNITVPVYTTLKGKATQISNVPFLDESSGSDDDCGSHASFRNSAAGSENRKASVPGSPRATKRGVSMSSVSSESDYAVPPDAYSLDGDYSEPEHKLQRTSSYSTDGGICTEPIEKSGYLLKMGSQVKMWKRRWFVLRNRQIMYYKSPSDVIRKPQGQMELNSSCQIVRGEGSQTFQLMTEKRTYFLTADSPNILEEWIHVLQSILRVQVTSPIGVPHSDAKPTVKGWLTKVKHGHSKLVWCALIGKTFYYYRNHEDKCPLGHLPMRESKVEEVDRSCDSDEDYETTGGGLLSSHCTLVIHPQDQSPTYLLIRTKQEKDTWLYHLTVAAGSRNSTVGTSYEQLIGKLLDAEGDPNSPLWKHPMLCYSKDGLHTSLTTLPSEALQTEALKLFKSCQLFINVPVEASSIDYHVSLAQTALQVCLTHTELQNEIFCQLVKQTNCRQPQNHSVIQCWQLLALCAPLFLPQHHFLWYVKQHLQRHADPIKYAIYCQRSVDRTVQTGEREAKPSRMEIVSILLRNPYHHSLPFSIPVHFMNGTYQICDVISKWEQALKELHPGKYEGGTRIVKLTYKNRLYFRSQAKGETDRERMLLAFQVSNEIASGRFPVNKELALEMVALMAQVEYGDLDRTASSSPGGTSHSKMQHLLHQVLDKFYPKHYKKNIAPEQLKQLAERLATKWMVLQGCSPPECVRIYLTVARKWPLFGTKLFAAKPILPSSLEDCPVWIAVNEDGISVLDYNTMHLKFSYSYSSVLTFGGCRDDFMIVVSQIKERSSGKNSTEKLLFTMAIPKIVEATLLIATYINSRLTTPLLPSTQPSRSTTPANRLWETESRCFFPSTPRSTKGPTLL</sequence>
<dbReference type="FunFam" id="2.30.29.30:FF:000286">
    <property type="entry name" value="PH-protein kinase domain containing protein"/>
    <property type="match status" value="1"/>
</dbReference>
<evidence type="ECO:0000313" key="8">
    <source>
        <dbReference type="Ensembl" id="ENSCPIP00010009597.1"/>
    </source>
</evidence>
<dbReference type="CDD" id="cd13206">
    <property type="entry name" value="FERM_C-lobe_PLEKHH1_PLEKHH2"/>
    <property type="match status" value="1"/>
</dbReference>
<dbReference type="Gene3D" id="1.20.80.10">
    <property type="match status" value="1"/>
</dbReference>
<accession>A0A8C3LHK7</accession>
<keyword evidence="1" id="KW-0677">Repeat</keyword>
<keyword evidence="2 3" id="KW-0175">Coiled coil</keyword>
<dbReference type="GO" id="GO:0005856">
    <property type="term" value="C:cytoskeleton"/>
    <property type="evidence" value="ECO:0007669"/>
    <property type="project" value="InterPro"/>
</dbReference>
<dbReference type="InterPro" id="IPR000299">
    <property type="entry name" value="FERM_domain"/>
</dbReference>
<dbReference type="CDD" id="cd13282">
    <property type="entry name" value="PH1_PLEKHH1_PLEKHH2"/>
    <property type="match status" value="1"/>
</dbReference>
<evidence type="ECO:0000256" key="2">
    <source>
        <dbReference type="ARBA" id="ARBA00023054"/>
    </source>
</evidence>
<dbReference type="Proteomes" id="UP000694543">
    <property type="component" value="Unplaced"/>
</dbReference>
<feature type="compositionally biased region" description="Low complexity" evidence="4">
    <location>
        <begin position="443"/>
        <end position="452"/>
    </location>
</feature>
<dbReference type="SUPFAM" id="SSF50729">
    <property type="entry name" value="PH domain-like"/>
    <property type="match status" value="2"/>
</dbReference>
<evidence type="ECO:0000256" key="4">
    <source>
        <dbReference type="SAM" id="MobiDB-lite"/>
    </source>
</evidence>
<dbReference type="InterPro" id="IPR019749">
    <property type="entry name" value="Band_41_domain"/>
</dbReference>
<feature type="domain" description="MyTH4" evidence="7">
    <location>
        <begin position="743"/>
        <end position="893"/>
    </location>
</feature>
<evidence type="ECO:0000256" key="3">
    <source>
        <dbReference type="SAM" id="Coils"/>
    </source>
</evidence>
<feature type="coiled-coil region" evidence="3">
    <location>
        <begin position="38"/>
        <end position="182"/>
    </location>
</feature>
<dbReference type="SMART" id="SM00139">
    <property type="entry name" value="MyTH4"/>
    <property type="match status" value="1"/>
</dbReference>
<dbReference type="InterPro" id="IPR019748">
    <property type="entry name" value="FERM_central"/>
</dbReference>
<feature type="domain" description="PH" evidence="5">
    <location>
        <begin position="599"/>
        <end position="707"/>
    </location>
</feature>
<name>A0A8C3LHK7_CHRPC</name>
<feature type="region of interest" description="Disordered" evidence="4">
    <location>
        <begin position="404"/>
        <end position="481"/>
    </location>
</feature>
<feature type="domain" description="FERM" evidence="6">
    <location>
        <begin position="861"/>
        <end position="1189"/>
    </location>
</feature>
<proteinExistence type="predicted"/>
<dbReference type="Ensembl" id="ENSCPIT00010011301.1">
    <property type="protein sequence ID" value="ENSCPIP00010009597.1"/>
    <property type="gene ID" value="ENSCPIG00010007403.1"/>
</dbReference>
<dbReference type="PROSITE" id="PS50057">
    <property type="entry name" value="FERM_3"/>
    <property type="match status" value="1"/>
</dbReference>
<dbReference type="InterPro" id="IPR038185">
    <property type="entry name" value="MyTH4_dom_sf"/>
</dbReference>
<dbReference type="SMART" id="SM00295">
    <property type="entry name" value="B41"/>
    <property type="match status" value="1"/>
</dbReference>
<organism evidence="8 9">
    <name type="scientific">Chrysolophus pictus</name>
    <name type="common">Golden pheasant</name>
    <name type="synonym">Phasianus pictus</name>
    <dbReference type="NCBI Taxonomy" id="9089"/>
    <lineage>
        <taxon>Eukaryota</taxon>
        <taxon>Metazoa</taxon>
        <taxon>Chordata</taxon>
        <taxon>Craniata</taxon>
        <taxon>Vertebrata</taxon>
        <taxon>Euteleostomi</taxon>
        <taxon>Archelosauria</taxon>
        <taxon>Archosauria</taxon>
        <taxon>Dinosauria</taxon>
        <taxon>Saurischia</taxon>
        <taxon>Theropoda</taxon>
        <taxon>Coelurosauria</taxon>
        <taxon>Aves</taxon>
        <taxon>Neognathae</taxon>
        <taxon>Galloanserae</taxon>
        <taxon>Galliformes</taxon>
        <taxon>Phasianidae</taxon>
        <taxon>Phasianinae</taxon>
        <taxon>Chrysolophus</taxon>
    </lineage>
</organism>
<feature type="domain" description="PH" evidence="5">
    <location>
        <begin position="490"/>
        <end position="584"/>
    </location>
</feature>
<dbReference type="InterPro" id="IPR000857">
    <property type="entry name" value="MyTH4_dom"/>
</dbReference>
<dbReference type="InterPro" id="IPR001849">
    <property type="entry name" value="PH_domain"/>
</dbReference>
<evidence type="ECO:0000259" key="5">
    <source>
        <dbReference type="PROSITE" id="PS50003"/>
    </source>
</evidence>
<dbReference type="AlphaFoldDB" id="A0A8C3LHK7"/>
<dbReference type="PANTHER" id="PTHR22903">
    <property type="entry name" value="PLEKHH PROTEIN"/>
    <property type="match status" value="1"/>
</dbReference>
<evidence type="ECO:0000259" key="7">
    <source>
        <dbReference type="PROSITE" id="PS51016"/>
    </source>
</evidence>
<dbReference type="CDD" id="cd14473">
    <property type="entry name" value="FERM_B-lobe"/>
    <property type="match status" value="1"/>
</dbReference>
<dbReference type="SMART" id="SM00233">
    <property type="entry name" value="PH"/>
    <property type="match status" value="2"/>
</dbReference>
<dbReference type="InterPro" id="IPR035963">
    <property type="entry name" value="FERM_2"/>
</dbReference>
<keyword evidence="9" id="KW-1185">Reference proteome</keyword>
<dbReference type="Pfam" id="PF00784">
    <property type="entry name" value="MyTH4"/>
    <property type="match status" value="1"/>
</dbReference>
<dbReference type="InterPro" id="IPR014352">
    <property type="entry name" value="FERM/acyl-CoA-bd_prot_sf"/>
</dbReference>
<protein>
    <submittedName>
        <fullName evidence="8">Pleckstrin homology, MyTH4 and FERM domain containing H1</fullName>
    </submittedName>
</protein>
<dbReference type="InterPro" id="IPR011993">
    <property type="entry name" value="PH-like_dom_sf"/>
</dbReference>
<dbReference type="Gene3D" id="2.30.29.30">
    <property type="entry name" value="Pleckstrin-homology domain (PH domain)/Phosphotyrosine-binding domain (PTB)"/>
    <property type="match status" value="3"/>
</dbReference>
<dbReference type="PANTHER" id="PTHR22903:SF4">
    <property type="entry name" value="PLECKSTRIN HOMOLOGY DOMAIN-CONTAINING FAMILY H MEMBER 1"/>
    <property type="match status" value="1"/>
</dbReference>
<reference evidence="8" key="1">
    <citation type="submission" date="2025-08" db="UniProtKB">
        <authorList>
            <consortium name="Ensembl"/>
        </authorList>
    </citation>
    <scope>IDENTIFICATION</scope>
</reference>
<dbReference type="Pfam" id="PF00169">
    <property type="entry name" value="PH"/>
    <property type="match status" value="1"/>
</dbReference>
<dbReference type="SUPFAM" id="SSF47031">
    <property type="entry name" value="Second domain of FERM"/>
    <property type="match status" value="1"/>
</dbReference>
<evidence type="ECO:0000256" key="1">
    <source>
        <dbReference type="ARBA" id="ARBA00022737"/>
    </source>
</evidence>
<dbReference type="Pfam" id="PF00373">
    <property type="entry name" value="FERM_M"/>
    <property type="match status" value="1"/>
</dbReference>
<evidence type="ECO:0000313" key="9">
    <source>
        <dbReference type="Proteomes" id="UP000694543"/>
    </source>
</evidence>